<organism evidence="3 4">
    <name type="scientific">Exaiptasia diaphana</name>
    <name type="common">Tropical sea anemone</name>
    <name type="synonym">Aiptasia pulchella</name>
    <dbReference type="NCBI Taxonomy" id="2652724"/>
    <lineage>
        <taxon>Eukaryota</taxon>
        <taxon>Metazoa</taxon>
        <taxon>Cnidaria</taxon>
        <taxon>Anthozoa</taxon>
        <taxon>Hexacorallia</taxon>
        <taxon>Actiniaria</taxon>
        <taxon>Aiptasiidae</taxon>
        <taxon>Exaiptasia</taxon>
    </lineage>
</organism>
<dbReference type="AlphaFoldDB" id="A0A913WQA6"/>
<proteinExistence type="predicted"/>
<keyword evidence="4" id="KW-1185">Reference proteome</keyword>
<keyword evidence="2" id="KW-0732">Signal</keyword>
<feature type="signal peptide" evidence="2">
    <location>
        <begin position="1"/>
        <end position="20"/>
    </location>
</feature>
<feature type="compositionally biased region" description="Basic and acidic residues" evidence="1">
    <location>
        <begin position="269"/>
        <end position="281"/>
    </location>
</feature>
<evidence type="ECO:0000313" key="3">
    <source>
        <dbReference type="EnsemblMetazoa" id="XP_020892477.1"/>
    </source>
</evidence>
<feature type="region of interest" description="Disordered" evidence="1">
    <location>
        <begin position="263"/>
        <end position="288"/>
    </location>
</feature>
<protein>
    <submittedName>
        <fullName evidence="3">Uncharacterized protein</fullName>
    </submittedName>
</protein>
<evidence type="ECO:0000256" key="2">
    <source>
        <dbReference type="SAM" id="SignalP"/>
    </source>
</evidence>
<dbReference type="EnsemblMetazoa" id="XM_021036818.2">
    <property type="protein sequence ID" value="XP_020892477.1"/>
    <property type="gene ID" value="LOC110231765"/>
</dbReference>
<dbReference type="KEGG" id="epa:110231765"/>
<name>A0A913WQA6_EXADI</name>
<feature type="chain" id="PRO_5037456199" evidence="2">
    <location>
        <begin position="21"/>
        <end position="327"/>
    </location>
</feature>
<reference evidence="3" key="1">
    <citation type="submission" date="2022-11" db="UniProtKB">
        <authorList>
            <consortium name="EnsemblMetazoa"/>
        </authorList>
    </citation>
    <scope>IDENTIFICATION</scope>
</reference>
<dbReference type="OrthoDB" id="525839at2759"/>
<dbReference type="RefSeq" id="XP_020892477.1">
    <property type="nucleotide sequence ID" value="XM_021036818.2"/>
</dbReference>
<dbReference type="OMA" id="PIWNITE"/>
<sequence>MKMAVILLLAFAAILDLATSAFTVSPSYYSGLEDPIWNITEKDTEFNEIKTLYDDAIKRKATFPNNSMPSQLGYRGIMISEDNLATWFDLVGNKTFDLQVAIVNSGMSRDEISKTVGSIMIEAIKNETAKPVDNYKLTQKPYKRAPDYPLYNTNRWRNWIIQYCNNCYNYGSDIPSPPWYRFAQPGLGNGGVGFARPITANRVLAAANGDGVVTQRVGDTDAVPNPPANSHLVALVVAPDSSLNARDGDFHWYRLDSSGRWSHKPGRTPVKDRDGRGRTINDPRMAANNPYGPQYQFVTFMNVPNTLVAGTNVQGVFDWFCRRISEV</sequence>
<evidence type="ECO:0000256" key="1">
    <source>
        <dbReference type="SAM" id="MobiDB-lite"/>
    </source>
</evidence>
<accession>A0A913WQA6</accession>
<evidence type="ECO:0000313" key="4">
    <source>
        <dbReference type="Proteomes" id="UP000887567"/>
    </source>
</evidence>
<dbReference type="Proteomes" id="UP000887567">
    <property type="component" value="Unplaced"/>
</dbReference>
<dbReference type="GeneID" id="110231765"/>